<sequence length="102" mass="11259">MTAEECRLAFKATLELLEEKCGLKVGGKVARFEELKMAVRAPPEVVELAESNPALTQEERIKAVAESEWGQGWAKGMARFVTGEEAPEVVERLSRTLAEKVV</sequence>
<evidence type="ECO:0000313" key="1">
    <source>
        <dbReference type="EMBL" id="GAI92438.1"/>
    </source>
</evidence>
<reference evidence="1" key="1">
    <citation type="journal article" date="2014" name="Front. Microbiol.">
        <title>High frequency of phylogenetically diverse reductive dehalogenase-homologous genes in deep subseafloor sedimentary metagenomes.</title>
        <authorList>
            <person name="Kawai M."/>
            <person name="Futagami T."/>
            <person name="Toyoda A."/>
            <person name="Takaki Y."/>
            <person name="Nishi S."/>
            <person name="Hori S."/>
            <person name="Arai W."/>
            <person name="Tsubouchi T."/>
            <person name="Morono Y."/>
            <person name="Uchiyama I."/>
            <person name="Ito T."/>
            <person name="Fujiyama A."/>
            <person name="Inagaki F."/>
            <person name="Takami H."/>
        </authorList>
    </citation>
    <scope>NUCLEOTIDE SEQUENCE</scope>
    <source>
        <strain evidence="1">Expedition CK06-06</strain>
    </source>
</reference>
<dbReference type="EMBL" id="BARW01020510">
    <property type="protein sequence ID" value="GAI92438.1"/>
    <property type="molecule type" value="Genomic_DNA"/>
</dbReference>
<dbReference type="AlphaFoldDB" id="X1SHI3"/>
<comment type="caution">
    <text evidence="1">The sequence shown here is derived from an EMBL/GenBank/DDBJ whole genome shotgun (WGS) entry which is preliminary data.</text>
</comment>
<accession>X1SHI3</accession>
<organism evidence="1">
    <name type="scientific">marine sediment metagenome</name>
    <dbReference type="NCBI Taxonomy" id="412755"/>
    <lineage>
        <taxon>unclassified sequences</taxon>
        <taxon>metagenomes</taxon>
        <taxon>ecological metagenomes</taxon>
    </lineage>
</organism>
<name>X1SHI3_9ZZZZ</name>
<proteinExistence type="predicted"/>
<protein>
    <submittedName>
        <fullName evidence="1">Uncharacterized protein</fullName>
    </submittedName>
</protein>
<gene>
    <name evidence="1" type="ORF">S12H4_34632</name>
</gene>